<sequence>MSKSSKLSKRAVPFAVVAAGSLVLAACGSSSSAGSTSSGSSAVNYSTCESLSACGGMSQLVAAAKKEGVLNVTALPPGWANYGEIMSAFKAKYGIKINDINPDGSSAEEINAIKQLKNSSRAPDVIDVGPAFAQSAAAEGLLAPYKVATWNNIAPNEKAANGDWYYDYGGYISIGYNATAIHVPITGFKSLENPALKGDVALDGNPVGAAAAFNAVYAAALANGGSFANIKPGLTYFANLAKMGVYVPVQSSAAAIESGQIKVNIDWDYLNVAYGKLVAPKIDWKVIVPNDAQVAGYYAQAISKYAPDPAAARLWEEFLYSPTGQNLWLKGFARPVELPQMMTAGTVNKTYLSALPPVSGTPSFPTSSELNTAETVVASDWANAVGSAKG</sequence>
<dbReference type="Proteomes" id="UP000184295">
    <property type="component" value="Unassembled WGS sequence"/>
</dbReference>
<protein>
    <submittedName>
        <fullName evidence="3">Putative spermidine/putrescine transport system substrate-binding protein</fullName>
    </submittedName>
</protein>
<dbReference type="RefSeq" id="WP_072789191.1">
    <property type="nucleotide sequence ID" value="NZ_FQUL01000009.1"/>
</dbReference>
<evidence type="ECO:0000313" key="4">
    <source>
        <dbReference type="Proteomes" id="UP000184295"/>
    </source>
</evidence>
<feature type="signal peptide" evidence="2">
    <location>
        <begin position="1"/>
        <end position="25"/>
    </location>
</feature>
<gene>
    <name evidence="3" type="ORF">SAMN02745225_00908</name>
</gene>
<feature type="chain" id="PRO_5039715687" evidence="2">
    <location>
        <begin position="26"/>
        <end position="390"/>
    </location>
</feature>
<dbReference type="PANTHER" id="PTHR30006:SF2">
    <property type="entry name" value="ABC TRANSPORTER SUBSTRATE-BINDING PROTEIN"/>
    <property type="match status" value="1"/>
</dbReference>
<dbReference type="GO" id="GO:0015888">
    <property type="term" value="P:thiamine transport"/>
    <property type="evidence" value="ECO:0007669"/>
    <property type="project" value="TreeGrafter"/>
</dbReference>
<dbReference type="EMBL" id="FQUL01000009">
    <property type="protein sequence ID" value="SHE53901.1"/>
    <property type="molecule type" value="Genomic_DNA"/>
</dbReference>
<dbReference type="STRING" id="1121881.SAMN02745225_00908"/>
<keyword evidence="4" id="KW-1185">Reference proteome</keyword>
<evidence type="ECO:0000313" key="3">
    <source>
        <dbReference type="EMBL" id="SHE53901.1"/>
    </source>
</evidence>
<proteinExistence type="predicted"/>
<organism evidence="3 4">
    <name type="scientific">Ferrithrix thermotolerans DSM 19514</name>
    <dbReference type="NCBI Taxonomy" id="1121881"/>
    <lineage>
        <taxon>Bacteria</taxon>
        <taxon>Bacillati</taxon>
        <taxon>Actinomycetota</taxon>
        <taxon>Acidimicrobiia</taxon>
        <taxon>Acidimicrobiales</taxon>
        <taxon>Acidimicrobiaceae</taxon>
        <taxon>Ferrithrix</taxon>
    </lineage>
</organism>
<dbReference type="Pfam" id="PF13343">
    <property type="entry name" value="SBP_bac_6"/>
    <property type="match status" value="1"/>
</dbReference>
<dbReference type="GO" id="GO:0030975">
    <property type="term" value="F:thiamine binding"/>
    <property type="evidence" value="ECO:0007669"/>
    <property type="project" value="TreeGrafter"/>
</dbReference>
<evidence type="ECO:0000256" key="2">
    <source>
        <dbReference type="SAM" id="SignalP"/>
    </source>
</evidence>
<keyword evidence="1 2" id="KW-0732">Signal</keyword>
<reference evidence="4" key="1">
    <citation type="submission" date="2016-11" db="EMBL/GenBank/DDBJ databases">
        <authorList>
            <person name="Varghese N."/>
            <person name="Submissions S."/>
        </authorList>
    </citation>
    <scope>NUCLEOTIDE SEQUENCE [LARGE SCALE GENOMIC DNA]</scope>
    <source>
        <strain evidence="4">DSM 19514</strain>
    </source>
</reference>
<evidence type="ECO:0000256" key="1">
    <source>
        <dbReference type="ARBA" id="ARBA00022729"/>
    </source>
</evidence>
<dbReference type="Gene3D" id="3.40.190.10">
    <property type="entry name" value="Periplasmic binding protein-like II"/>
    <property type="match status" value="2"/>
</dbReference>
<dbReference type="GO" id="GO:0030976">
    <property type="term" value="F:thiamine pyrophosphate binding"/>
    <property type="evidence" value="ECO:0007669"/>
    <property type="project" value="TreeGrafter"/>
</dbReference>
<dbReference type="PANTHER" id="PTHR30006">
    <property type="entry name" value="THIAMINE-BINDING PERIPLASMIC PROTEIN-RELATED"/>
    <property type="match status" value="1"/>
</dbReference>
<name>A0A1M4UAJ9_9ACTN</name>
<dbReference type="OrthoDB" id="366726at2"/>
<dbReference type="SUPFAM" id="SSF53850">
    <property type="entry name" value="Periplasmic binding protein-like II"/>
    <property type="match status" value="1"/>
</dbReference>
<dbReference type="AlphaFoldDB" id="A0A1M4UAJ9"/>
<dbReference type="PROSITE" id="PS51257">
    <property type="entry name" value="PROKAR_LIPOPROTEIN"/>
    <property type="match status" value="1"/>
</dbReference>
<dbReference type="GO" id="GO:0030288">
    <property type="term" value="C:outer membrane-bounded periplasmic space"/>
    <property type="evidence" value="ECO:0007669"/>
    <property type="project" value="TreeGrafter"/>
</dbReference>
<accession>A0A1M4UAJ9</accession>